<evidence type="ECO:0000313" key="2">
    <source>
        <dbReference type="EMBL" id="RXN03675.1"/>
    </source>
</evidence>
<feature type="compositionally biased region" description="Basic residues" evidence="1">
    <location>
        <begin position="1"/>
        <end position="16"/>
    </location>
</feature>
<name>A0A498M022_LABRO</name>
<dbReference type="Proteomes" id="UP000290572">
    <property type="component" value="Unassembled WGS sequence"/>
</dbReference>
<evidence type="ECO:0000313" key="3">
    <source>
        <dbReference type="EMBL" id="RXN13871.1"/>
    </source>
</evidence>
<gene>
    <name evidence="3" type="ORF">ROHU_009387</name>
    <name evidence="2" type="ORF">ROHU_034337</name>
</gene>
<feature type="region of interest" description="Disordered" evidence="1">
    <location>
        <begin position="1"/>
        <end position="54"/>
    </location>
</feature>
<evidence type="ECO:0000256" key="1">
    <source>
        <dbReference type="SAM" id="MobiDB-lite"/>
    </source>
</evidence>
<feature type="region of interest" description="Disordered" evidence="1">
    <location>
        <begin position="71"/>
        <end position="95"/>
    </location>
</feature>
<dbReference type="EMBL" id="QBIY01012937">
    <property type="protein sequence ID" value="RXN13871.1"/>
    <property type="molecule type" value="Genomic_DNA"/>
</dbReference>
<organism evidence="3 4">
    <name type="scientific">Labeo rohita</name>
    <name type="common">Indian major carp</name>
    <name type="synonym">Cyprinus rohita</name>
    <dbReference type="NCBI Taxonomy" id="84645"/>
    <lineage>
        <taxon>Eukaryota</taxon>
        <taxon>Metazoa</taxon>
        <taxon>Chordata</taxon>
        <taxon>Craniata</taxon>
        <taxon>Vertebrata</taxon>
        <taxon>Euteleostomi</taxon>
        <taxon>Actinopterygii</taxon>
        <taxon>Neopterygii</taxon>
        <taxon>Teleostei</taxon>
        <taxon>Ostariophysi</taxon>
        <taxon>Cypriniformes</taxon>
        <taxon>Cyprinidae</taxon>
        <taxon>Labeoninae</taxon>
        <taxon>Labeonini</taxon>
        <taxon>Labeo</taxon>
    </lineage>
</organism>
<protein>
    <submittedName>
        <fullName evidence="3">RTF2-like protein</fullName>
    </submittedName>
</protein>
<comment type="caution">
    <text evidence="3">The sequence shown here is derived from an EMBL/GenBank/DDBJ whole genome shotgun (WGS) entry which is preliminary data.</text>
</comment>
<sequence>MEERRLKAKTAKKSKKSKDAKVSKSQDSAAPGPSTSGECSKTLKAPAGTIAGSKRSIQAMKDKSEAYKSLFTSHSSAKRSKDQMSNWVTHTPYHF</sequence>
<reference evidence="3 4" key="1">
    <citation type="submission" date="2018-03" db="EMBL/GenBank/DDBJ databases">
        <title>Draft genome sequence of Rohu Carp (Labeo rohita).</title>
        <authorList>
            <person name="Das P."/>
            <person name="Kushwaha B."/>
            <person name="Joshi C.G."/>
            <person name="Kumar D."/>
            <person name="Nagpure N.S."/>
            <person name="Sahoo L."/>
            <person name="Das S.P."/>
            <person name="Bit A."/>
            <person name="Patnaik S."/>
            <person name="Meher P.K."/>
            <person name="Jayasankar P."/>
            <person name="Koringa P.G."/>
            <person name="Patel N.V."/>
            <person name="Hinsu A.T."/>
            <person name="Kumar R."/>
            <person name="Pandey M."/>
            <person name="Agarwal S."/>
            <person name="Srivastava S."/>
            <person name="Singh M."/>
            <person name="Iquebal M.A."/>
            <person name="Jaiswal S."/>
            <person name="Angadi U.B."/>
            <person name="Kumar N."/>
            <person name="Raza M."/>
            <person name="Shah T.M."/>
            <person name="Rai A."/>
            <person name="Jena J.K."/>
        </authorList>
    </citation>
    <scope>NUCLEOTIDE SEQUENCE [LARGE SCALE GENOMIC DNA]</scope>
    <source>
        <strain evidence="3">DASCIFA01</strain>
        <tissue evidence="3">Testis</tissue>
    </source>
</reference>
<accession>A0A498M022</accession>
<dbReference type="STRING" id="84645.A0A498M022"/>
<evidence type="ECO:0000313" key="4">
    <source>
        <dbReference type="Proteomes" id="UP000290572"/>
    </source>
</evidence>
<proteinExistence type="predicted"/>
<dbReference type="EMBL" id="QBIY01013472">
    <property type="protein sequence ID" value="RXN03675.1"/>
    <property type="molecule type" value="Genomic_DNA"/>
</dbReference>
<dbReference type="AlphaFoldDB" id="A0A498M022"/>
<keyword evidence="4" id="KW-1185">Reference proteome</keyword>